<dbReference type="Pfam" id="PF01510">
    <property type="entry name" value="Amidase_2"/>
    <property type="match status" value="1"/>
</dbReference>
<dbReference type="GO" id="GO:0008270">
    <property type="term" value="F:zinc ion binding"/>
    <property type="evidence" value="ECO:0007669"/>
    <property type="project" value="InterPro"/>
</dbReference>
<dbReference type="PANTHER" id="PTHR42915">
    <property type="entry name" value="HYPOTHETICAL 460 KDA PROTEIN IN FEUA-SIGW INTERGENIC REGION [PRECURSOR]"/>
    <property type="match status" value="1"/>
</dbReference>
<accession>A0A832DIB0</accession>
<dbReference type="CDD" id="cd06583">
    <property type="entry name" value="PGRP"/>
    <property type="match status" value="1"/>
</dbReference>
<dbReference type="InterPro" id="IPR006619">
    <property type="entry name" value="PGRP_domain_met/bac"/>
</dbReference>
<dbReference type="GO" id="GO:0009253">
    <property type="term" value="P:peptidoglycan catabolic process"/>
    <property type="evidence" value="ECO:0007669"/>
    <property type="project" value="InterPro"/>
</dbReference>
<dbReference type="InterPro" id="IPR048503">
    <property type="entry name" value="NamZ_C"/>
</dbReference>
<organism evidence="2">
    <name type="scientific">Ignavibacterium album</name>
    <dbReference type="NCBI Taxonomy" id="591197"/>
    <lineage>
        <taxon>Bacteria</taxon>
        <taxon>Pseudomonadati</taxon>
        <taxon>Ignavibacteriota</taxon>
        <taxon>Ignavibacteria</taxon>
        <taxon>Ignavibacteriales</taxon>
        <taxon>Ignavibacteriaceae</taxon>
        <taxon>Ignavibacterium</taxon>
    </lineage>
</organism>
<sequence length="600" mass="68674">MTKLLQLAAIIILAFILSKCASSSEIIFVSDLHYPKELKIITRSDWGWQPLSKTLPQHKIDKITIHHGGEFFPEDKDMIQYLKNLQSWSRSEKKWIDIPYHFMIDLKGNIYETRPINYPGDTNTDYDVRGHALICVVGNYEVQKINQDQLNALVNLVSFLKDKFKVSDKEIKGHRDYTNQTVCPGEDLYKYIADGTIVRLVNEKHLLVKTKAKVKTGIEVLRERNFDLLKGKRVGLVTNPTGVDSKLKSTIDILFESPEVNLVALYGPEHGVRGNYSAGEYVDFYIDETTKLPVYSLYGKTRKPTPEMLKDVDVLVFDIQDIGSRSYTYISTMGLVMEAAAENDKEVIVLDRPNPLGGNRIEGNIVEDGYFSFVSQFPIPYIHGLTVGELAMLLNEEGMLTNKAKCKLSVVKMEGWQRNMFFEETGLPWVLTSPHIPHPYSAFYYAASGIIGELRGVLSIGIGYTLPFQTFAAEWINSVELADKMNSYKLPGVIFRPITYKPYYAFGKDKMLNGVQIHIIDYENVELIPIQFYFLQAVNELYGKNLIVEGKNNDMFDKVLGTNKIRELFIKNQKVEEIIPYLNKDIENFRQTAKKYYLYN</sequence>
<feature type="domain" description="Peptidoglycan recognition protein family" evidence="1">
    <location>
        <begin position="38"/>
        <end position="178"/>
    </location>
</feature>
<dbReference type="Gene3D" id="3.40.50.12170">
    <property type="entry name" value="Uncharacterised protein PF07075, DUF1343"/>
    <property type="match status" value="1"/>
</dbReference>
<dbReference type="SMART" id="SM00701">
    <property type="entry name" value="PGRP"/>
    <property type="match status" value="1"/>
</dbReference>
<dbReference type="PANTHER" id="PTHR42915:SF1">
    <property type="entry name" value="PEPTIDOGLYCAN BETA-N-ACETYLMURAMIDASE NAMZ"/>
    <property type="match status" value="1"/>
</dbReference>
<dbReference type="InterPro" id="IPR002502">
    <property type="entry name" value="Amidase_domain"/>
</dbReference>
<dbReference type="GO" id="GO:0008745">
    <property type="term" value="F:N-acetylmuramoyl-L-alanine amidase activity"/>
    <property type="evidence" value="ECO:0007669"/>
    <property type="project" value="InterPro"/>
</dbReference>
<comment type="caution">
    <text evidence="2">The sequence shown here is derived from an EMBL/GenBank/DDBJ whole genome shotgun (WGS) entry which is preliminary data.</text>
</comment>
<dbReference type="InterPro" id="IPR048502">
    <property type="entry name" value="NamZ_N"/>
</dbReference>
<dbReference type="AlphaFoldDB" id="A0A832DIB0"/>
<proteinExistence type="predicted"/>
<gene>
    <name evidence="2" type="ORF">ENS56_00970</name>
</gene>
<protein>
    <submittedName>
        <fullName evidence="2">DUF1343 domain-containing protein</fullName>
    </submittedName>
</protein>
<dbReference type="SUPFAM" id="SSF55846">
    <property type="entry name" value="N-acetylmuramoyl-L-alanine amidase-like"/>
    <property type="match status" value="1"/>
</dbReference>
<dbReference type="InterPro" id="IPR036505">
    <property type="entry name" value="Amidase/PGRP_sf"/>
</dbReference>
<dbReference type="EMBL" id="DSVI01000004">
    <property type="protein sequence ID" value="HGT46589.1"/>
    <property type="molecule type" value="Genomic_DNA"/>
</dbReference>
<evidence type="ECO:0000259" key="1">
    <source>
        <dbReference type="SMART" id="SM00701"/>
    </source>
</evidence>
<dbReference type="GO" id="GO:0033922">
    <property type="term" value="F:peptidoglycan beta-N-acetylmuramidase activity"/>
    <property type="evidence" value="ECO:0007669"/>
    <property type="project" value="InterPro"/>
</dbReference>
<dbReference type="Pfam" id="PF07075">
    <property type="entry name" value="NamZ_N"/>
    <property type="match status" value="1"/>
</dbReference>
<reference evidence="2" key="1">
    <citation type="journal article" date="2020" name="mSystems">
        <title>Genome- and Community-Level Interaction Insights into Carbon Utilization and Element Cycling Functions of Hydrothermarchaeota in Hydrothermal Sediment.</title>
        <authorList>
            <person name="Zhou Z."/>
            <person name="Liu Y."/>
            <person name="Xu W."/>
            <person name="Pan J."/>
            <person name="Luo Z.H."/>
            <person name="Li M."/>
        </authorList>
    </citation>
    <scope>NUCLEOTIDE SEQUENCE [LARGE SCALE GENOMIC DNA]</scope>
    <source>
        <strain evidence="2">SpSt-500</strain>
    </source>
</reference>
<evidence type="ECO:0000313" key="2">
    <source>
        <dbReference type="EMBL" id="HGT46589.1"/>
    </source>
</evidence>
<dbReference type="Gene3D" id="3.90.1150.140">
    <property type="match status" value="1"/>
</dbReference>
<dbReference type="InterPro" id="IPR008302">
    <property type="entry name" value="NamZ"/>
</dbReference>
<dbReference type="Gene3D" id="3.40.80.10">
    <property type="entry name" value="Peptidoglycan recognition protein-like"/>
    <property type="match status" value="1"/>
</dbReference>
<dbReference type="Pfam" id="PF20732">
    <property type="entry name" value="NamZ_C"/>
    <property type="match status" value="1"/>
</dbReference>
<name>A0A832DIB0_9BACT</name>